<evidence type="ECO:0000259" key="2">
    <source>
        <dbReference type="Pfam" id="PF00561"/>
    </source>
</evidence>
<feature type="domain" description="AB hydrolase-1" evidence="2">
    <location>
        <begin position="30"/>
        <end position="268"/>
    </location>
</feature>
<evidence type="ECO:0000313" key="4">
    <source>
        <dbReference type="Proteomes" id="UP001354971"/>
    </source>
</evidence>
<dbReference type="GO" id="GO:0016787">
    <property type="term" value="F:hydrolase activity"/>
    <property type="evidence" value="ECO:0007669"/>
    <property type="project" value="UniProtKB-KW"/>
</dbReference>
<dbReference type="PANTHER" id="PTHR43798:SF31">
    <property type="entry name" value="AB HYDROLASE SUPERFAMILY PROTEIN YCLE"/>
    <property type="match status" value="1"/>
</dbReference>
<dbReference type="Pfam" id="PF00561">
    <property type="entry name" value="Abhydrolase_1"/>
    <property type="match status" value="1"/>
</dbReference>
<evidence type="ECO:0000313" key="3">
    <source>
        <dbReference type="EMBL" id="MEE2525587.1"/>
    </source>
</evidence>
<sequence length="285" mass="31340">MTDHKPLRLTSIDGIELAGRDYGAGGPLCLCLHGLARNSRDFEDFAPRLASQGYRVVALDMRGRGESEAAKDPAHYNVQTYVADCLAWLDHLGADRAIWIGSSMGGGISIAAGAVAPERVSGIVLNDIAPEIDPRGVENIRKIAGKGGPIRSWEEAAERCRVVNGHVHPDETDDEFWMTFARRTHRKTGDDTFRSDYDPAILATMGKGLPARDRWKAFDLLQDIPTLLVRGELSELVTAEIAGKMRTRKPNLGYVEVPRTGHTPLLTEEIAFNAISDWLAQHKFS</sequence>
<name>A0ABU7LNV2_9PROT</name>
<gene>
    <name evidence="3" type="ORF">V0U79_04355</name>
</gene>
<reference evidence="3 4" key="1">
    <citation type="submission" date="2024-01" db="EMBL/GenBank/DDBJ databases">
        <title>Hyphobacterium bacterium isolated from marine sediment.</title>
        <authorList>
            <person name="Zhao S."/>
        </authorList>
    </citation>
    <scope>NUCLEOTIDE SEQUENCE [LARGE SCALE GENOMIC DNA]</scope>
    <source>
        <strain evidence="4">HN65</strain>
    </source>
</reference>
<evidence type="ECO:0000256" key="1">
    <source>
        <dbReference type="ARBA" id="ARBA00022801"/>
    </source>
</evidence>
<dbReference type="InterPro" id="IPR000073">
    <property type="entry name" value="AB_hydrolase_1"/>
</dbReference>
<dbReference type="PRINTS" id="PR00111">
    <property type="entry name" value="ABHYDROLASE"/>
</dbReference>
<dbReference type="EMBL" id="JAZDRP010000002">
    <property type="protein sequence ID" value="MEE2525587.1"/>
    <property type="molecule type" value="Genomic_DNA"/>
</dbReference>
<keyword evidence="4" id="KW-1185">Reference proteome</keyword>
<dbReference type="InterPro" id="IPR050266">
    <property type="entry name" value="AB_hydrolase_sf"/>
</dbReference>
<dbReference type="PANTHER" id="PTHR43798">
    <property type="entry name" value="MONOACYLGLYCEROL LIPASE"/>
    <property type="match status" value="1"/>
</dbReference>
<dbReference type="SUPFAM" id="SSF53474">
    <property type="entry name" value="alpha/beta-Hydrolases"/>
    <property type="match status" value="1"/>
</dbReference>
<protein>
    <submittedName>
        <fullName evidence="3">Alpha/beta hydrolase</fullName>
    </submittedName>
</protein>
<dbReference type="Proteomes" id="UP001354971">
    <property type="component" value="Unassembled WGS sequence"/>
</dbReference>
<dbReference type="PRINTS" id="PR00412">
    <property type="entry name" value="EPOXHYDRLASE"/>
</dbReference>
<dbReference type="Gene3D" id="3.40.50.1820">
    <property type="entry name" value="alpha/beta hydrolase"/>
    <property type="match status" value="1"/>
</dbReference>
<organism evidence="3 4">
    <name type="scientific">Hyphobacterium lacteum</name>
    <dbReference type="NCBI Taxonomy" id="3116575"/>
    <lineage>
        <taxon>Bacteria</taxon>
        <taxon>Pseudomonadati</taxon>
        <taxon>Pseudomonadota</taxon>
        <taxon>Alphaproteobacteria</taxon>
        <taxon>Maricaulales</taxon>
        <taxon>Maricaulaceae</taxon>
        <taxon>Hyphobacterium</taxon>
    </lineage>
</organism>
<keyword evidence="1 3" id="KW-0378">Hydrolase</keyword>
<dbReference type="InterPro" id="IPR029058">
    <property type="entry name" value="AB_hydrolase_fold"/>
</dbReference>
<proteinExistence type="predicted"/>
<dbReference type="RefSeq" id="WP_330198248.1">
    <property type="nucleotide sequence ID" value="NZ_JAZDRP010000002.1"/>
</dbReference>
<accession>A0ABU7LNV2</accession>
<dbReference type="InterPro" id="IPR000639">
    <property type="entry name" value="Epox_hydrolase-like"/>
</dbReference>
<comment type="caution">
    <text evidence="3">The sequence shown here is derived from an EMBL/GenBank/DDBJ whole genome shotgun (WGS) entry which is preliminary data.</text>
</comment>